<evidence type="ECO:0000313" key="1">
    <source>
        <dbReference type="EMBL" id="ETR64942.1"/>
    </source>
</evidence>
<accession>A0A1V1NQS3</accession>
<organism evidence="1 2">
    <name type="scientific">Candidatus Magnetoglobus multicellularis str. Araruama</name>
    <dbReference type="NCBI Taxonomy" id="890399"/>
    <lineage>
        <taxon>Bacteria</taxon>
        <taxon>Pseudomonadati</taxon>
        <taxon>Thermodesulfobacteriota</taxon>
        <taxon>Desulfobacteria</taxon>
        <taxon>Desulfobacterales</taxon>
        <taxon>Desulfobacteraceae</taxon>
        <taxon>Candidatus Magnetoglobus</taxon>
    </lineage>
</organism>
<dbReference type="Proteomes" id="UP000189670">
    <property type="component" value="Unassembled WGS sequence"/>
</dbReference>
<evidence type="ECO:0000313" key="2">
    <source>
        <dbReference type="Proteomes" id="UP000189670"/>
    </source>
</evidence>
<reference evidence="2" key="1">
    <citation type="submission" date="2012-11" db="EMBL/GenBank/DDBJ databases">
        <authorList>
            <person name="Lucero-Rivera Y.E."/>
            <person name="Tovar-Ramirez D."/>
        </authorList>
    </citation>
    <scope>NUCLEOTIDE SEQUENCE [LARGE SCALE GENOMIC DNA]</scope>
    <source>
        <strain evidence="2">Araruama</strain>
    </source>
</reference>
<proteinExistence type="predicted"/>
<dbReference type="AlphaFoldDB" id="A0A1V1NQS3"/>
<gene>
    <name evidence="1" type="ORF">OMM_15076</name>
</gene>
<name>A0A1V1NQS3_9BACT</name>
<comment type="caution">
    <text evidence="1">The sequence shown here is derived from an EMBL/GenBank/DDBJ whole genome shotgun (WGS) entry which is preliminary data.</text>
</comment>
<dbReference type="EMBL" id="ATBP01003409">
    <property type="protein sequence ID" value="ETR64942.1"/>
    <property type="molecule type" value="Genomic_DNA"/>
</dbReference>
<sequence>QSANFSAQLIDHIEKSIDLIVDEISRLSKKYMATDTLYFKQKRLITLRSNIDLILLNLSQRFVADFSTNEKYQINFSRLLKSIQQNL</sequence>
<feature type="non-terminal residue" evidence="1">
    <location>
        <position position="1"/>
    </location>
</feature>
<protein>
    <submittedName>
        <fullName evidence="1">Uncharacterized protein</fullName>
    </submittedName>
</protein>